<dbReference type="Pfam" id="PF00593">
    <property type="entry name" value="TonB_dep_Rec_b-barrel"/>
    <property type="match status" value="1"/>
</dbReference>
<dbReference type="PROSITE" id="PS52016">
    <property type="entry name" value="TONB_DEPENDENT_REC_3"/>
    <property type="match status" value="1"/>
</dbReference>
<evidence type="ECO:0000256" key="2">
    <source>
        <dbReference type="ARBA" id="ARBA00009810"/>
    </source>
</evidence>
<dbReference type="InterPro" id="IPR010105">
    <property type="entry name" value="TonB_sidphr_rcpt"/>
</dbReference>
<dbReference type="Gene3D" id="2.170.130.10">
    <property type="entry name" value="TonB-dependent receptor, plug domain"/>
    <property type="match status" value="1"/>
</dbReference>
<evidence type="ECO:0000259" key="18">
    <source>
        <dbReference type="Pfam" id="PF07715"/>
    </source>
</evidence>
<evidence type="ECO:0000256" key="12">
    <source>
        <dbReference type="ARBA" id="ARBA00023170"/>
    </source>
</evidence>
<feature type="domain" description="TonB-dependent receptor plug" evidence="18">
    <location>
        <begin position="62"/>
        <end position="167"/>
    </location>
</feature>
<dbReference type="SUPFAM" id="SSF56935">
    <property type="entry name" value="Porins"/>
    <property type="match status" value="1"/>
</dbReference>
<evidence type="ECO:0000256" key="14">
    <source>
        <dbReference type="PROSITE-ProRule" id="PRU01360"/>
    </source>
</evidence>
<keyword evidence="10 15" id="KW-0798">TonB box</keyword>
<reference evidence="19 20" key="1">
    <citation type="submission" date="2019-05" db="EMBL/GenBank/DDBJ databases">
        <title>Microbulbifer harenosus sp. nov., an alginate-degrading bacterium isolated from coastal sand.</title>
        <authorList>
            <person name="Huang H."/>
            <person name="Mo K."/>
            <person name="Bao S."/>
        </authorList>
    </citation>
    <scope>NUCLEOTIDE SEQUENCE [LARGE SCALE GENOMIC DNA]</scope>
    <source>
        <strain evidence="19 20">HB161719</strain>
    </source>
</reference>
<keyword evidence="9" id="KW-0406">Ion transport</keyword>
<dbReference type="InterPro" id="IPR039426">
    <property type="entry name" value="TonB-dep_rcpt-like"/>
</dbReference>
<evidence type="ECO:0000256" key="3">
    <source>
        <dbReference type="ARBA" id="ARBA00022448"/>
    </source>
</evidence>
<keyword evidence="8" id="KW-0408">Iron</keyword>
<sequence>MSLRSPAAARFLAASLLFVGIAEANAERAARPGVKENLEEVVVTATGLSKASSATKAGIPIIESAQTVSVISREEIDLRAASTIADALSYTAGVQPEAFGIDSRTDEISVRGFGAGGFSSNSNFVDGLRLPAGGQWTRFGFDTFGLQQVEVLKGPSSVLYGQSAPGGMVNMVTKRADGNTTRELLVQGQGYTDLDNFSGRIASDFGGNLNEAGTVSGRLVTVAEDGGSQVNDVDKSRYYLSPSVTWKPSDATTWTLLTQYQRDEGGSTFQFLPALGSLESSNGQYIENDANIGEPDWNTFDRDQLLVGSFLEHDINDSLTLRNNLRYTHIETLYQVTVLSGNTIADCSATAFGDQCIDGQTIGRRAVQGDGESDGYAVDTQLEGRFDTGNLQHTVLGGVDYFHTEWEHFRDLVSLPGLPRGQVDPLWDIFNPESRGSGTYVDNMNPQVYSAAVSKQSGVYLQDQISTGKLRFNIGGRYDWTDDTSTNLLTGSEFETEADAFTWRTGAVYLFDNGFAPYVSYSESFLPQLVDPSSTLNGVLFDPTTGEQIEAGLRFQSGNNVYVSLGGFEITQQNVSTPDPNGALCGNSTCRVQTGEAQVRGVELEGRAALASGTTLIASASCLDAEVTKSNDPIVGNTMPQVPDMLASLFIDHRIEQGALAGLGFGAGVRYTGESFGDTNNTLEIGDYTLFDLLARYDFGVARPELDGVSLSLNARNLNDERYVATCTATAACYYGQGRVVTARLQYRW</sequence>
<evidence type="ECO:0000256" key="9">
    <source>
        <dbReference type="ARBA" id="ARBA00023065"/>
    </source>
</evidence>
<keyword evidence="5" id="KW-0410">Iron transport</keyword>
<keyword evidence="12 19" id="KW-0675">Receptor</keyword>
<feature type="signal peptide" evidence="16">
    <location>
        <begin position="1"/>
        <end position="24"/>
    </location>
</feature>
<evidence type="ECO:0000256" key="13">
    <source>
        <dbReference type="ARBA" id="ARBA00023237"/>
    </source>
</evidence>
<dbReference type="NCBIfam" id="TIGR01783">
    <property type="entry name" value="TonB-siderophor"/>
    <property type="match status" value="1"/>
</dbReference>
<dbReference type="Gene3D" id="2.40.170.20">
    <property type="entry name" value="TonB-dependent receptor, beta-barrel domain"/>
    <property type="match status" value="1"/>
</dbReference>
<dbReference type="InterPro" id="IPR000531">
    <property type="entry name" value="Beta-barrel_TonB"/>
</dbReference>
<evidence type="ECO:0000256" key="1">
    <source>
        <dbReference type="ARBA" id="ARBA00004571"/>
    </source>
</evidence>
<evidence type="ECO:0000256" key="16">
    <source>
        <dbReference type="SAM" id="SignalP"/>
    </source>
</evidence>
<proteinExistence type="inferred from homology"/>
<keyword evidence="4 14" id="KW-1134">Transmembrane beta strand</keyword>
<keyword evidence="6 14" id="KW-0812">Transmembrane</keyword>
<evidence type="ECO:0000256" key="6">
    <source>
        <dbReference type="ARBA" id="ARBA00022692"/>
    </source>
</evidence>
<comment type="subcellular location">
    <subcellularLocation>
        <location evidence="1 14">Cell outer membrane</location>
        <topology evidence="1 14">Multi-pass membrane protein</topology>
    </subcellularLocation>
</comment>
<comment type="similarity">
    <text evidence="2 14 15">Belongs to the TonB-dependent receptor family.</text>
</comment>
<evidence type="ECO:0000256" key="11">
    <source>
        <dbReference type="ARBA" id="ARBA00023136"/>
    </source>
</evidence>
<gene>
    <name evidence="19" type="ORF">FDY93_11870</name>
</gene>
<dbReference type="InterPro" id="IPR036942">
    <property type="entry name" value="Beta-barrel_TonB_sf"/>
</dbReference>
<dbReference type="CDD" id="cd01347">
    <property type="entry name" value="ligand_gated_channel"/>
    <property type="match status" value="1"/>
</dbReference>
<dbReference type="InterPro" id="IPR037066">
    <property type="entry name" value="Plug_dom_sf"/>
</dbReference>
<dbReference type="InterPro" id="IPR012910">
    <property type="entry name" value="Plug_dom"/>
</dbReference>
<evidence type="ECO:0000256" key="7">
    <source>
        <dbReference type="ARBA" id="ARBA00022729"/>
    </source>
</evidence>
<keyword evidence="11 14" id="KW-0472">Membrane</keyword>
<comment type="caution">
    <text evidence="19">The sequence shown here is derived from an EMBL/GenBank/DDBJ whole genome shotgun (WGS) entry which is preliminary data.</text>
</comment>
<keyword evidence="3 14" id="KW-0813">Transport</keyword>
<dbReference type="Pfam" id="PF07715">
    <property type="entry name" value="Plug"/>
    <property type="match status" value="1"/>
</dbReference>
<keyword evidence="20" id="KW-1185">Reference proteome</keyword>
<dbReference type="PANTHER" id="PTHR32552">
    <property type="entry name" value="FERRICHROME IRON RECEPTOR-RELATED"/>
    <property type="match status" value="1"/>
</dbReference>
<evidence type="ECO:0000256" key="4">
    <source>
        <dbReference type="ARBA" id="ARBA00022452"/>
    </source>
</evidence>
<evidence type="ECO:0000256" key="15">
    <source>
        <dbReference type="RuleBase" id="RU003357"/>
    </source>
</evidence>
<evidence type="ECO:0000313" key="20">
    <source>
        <dbReference type="Proteomes" id="UP000306791"/>
    </source>
</evidence>
<feature type="chain" id="PRO_5045267122" evidence="16">
    <location>
        <begin position="25"/>
        <end position="749"/>
    </location>
</feature>
<keyword evidence="7 16" id="KW-0732">Signal</keyword>
<evidence type="ECO:0000256" key="10">
    <source>
        <dbReference type="ARBA" id="ARBA00023077"/>
    </source>
</evidence>
<evidence type="ECO:0000313" key="19">
    <source>
        <dbReference type="EMBL" id="TLM77044.1"/>
    </source>
</evidence>
<dbReference type="EMBL" id="VANI01000011">
    <property type="protein sequence ID" value="TLM77044.1"/>
    <property type="molecule type" value="Genomic_DNA"/>
</dbReference>
<evidence type="ECO:0000259" key="17">
    <source>
        <dbReference type="Pfam" id="PF00593"/>
    </source>
</evidence>
<name>A0ABY2UHA2_9GAMM</name>
<dbReference type="PANTHER" id="PTHR32552:SF68">
    <property type="entry name" value="FERRICHROME OUTER MEMBRANE TRANSPORTER_PHAGE RECEPTOR"/>
    <property type="match status" value="1"/>
</dbReference>
<dbReference type="RefSeq" id="WP_138235951.1">
    <property type="nucleotide sequence ID" value="NZ_CP185860.1"/>
</dbReference>
<feature type="domain" description="TonB-dependent receptor-like beta-barrel" evidence="17">
    <location>
        <begin position="246"/>
        <end position="718"/>
    </location>
</feature>
<organism evidence="19 20">
    <name type="scientific">Microbulbifer harenosus</name>
    <dbReference type="NCBI Taxonomy" id="2576840"/>
    <lineage>
        <taxon>Bacteria</taxon>
        <taxon>Pseudomonadati</taxon>
        <taxon>Pseudomonadota</taxon>
        <taxon>Gammaproteobacteria</taxon>
        <taxon>Cellvibrionales</taxon>
        <taxon>Microbulbiferaceae</taxon>
        <taxon>Microbulbifer</taxon>
    </lineage>
</organism>
<dbReference type="Proteomes" id="UP000306791">
    <property type="component" value="Unassembled WGS sequence"/>
</dbReference>
<accession>A0ABY2UHA2</accession>
<keyword evidence="13 14" id="KW-0998">Cell outer membrane</keyword>
<evidence type="ECO:0000256" key="8">
    <source>
        <dbReference type="ARBA" id="ARBA00023004"/>
    </source>
</evidence>
<protein>
    <submittedName>
        <fullName evidence="19">TonB-dependent siderophore receptor</fullName>
    </submittedName>
</protein>
<evidence type="ECO:0000256" key="5">
    <source>
        <dbReference type="ARBA" id="ARBA00022496"/>
    </source>
</evidence>